<evidence type="ECO:0008006" key="4">
    <source>
        <dbReference type="Google" id="ProtNLM"/>
    </source>
</evidence>
<feature type="region of interest" description="Disordered" evidence="1">
    <location>
        <begin position="110"/>
        <end position="131"/>
    </location>
</feature>
<protein>
    <recommendedName>
        <fullName evidence="4">AsmA-like C-terminal domain-containing protein</fullName>
    </recommendedName>
</protein>
<proteinExistence type="predicted"/>
<gene>
    <name evidence="2" type="ORF">DESUT3_30440</name>
</gene>
<dbReference type="RefSeq" id="WP_221249363.1">
    <property type="nucleotide sequence ID" value="NZ_AP024355.1"/>
</dbReference>
<evidence type="ECO:0000256" key="1">
    <source>
        <dbReference type="SAM" id="MobiDB-lite"/>
    </source>
</evidence>
<dbReference type="EMBL" id="AP024355">
    <property type="protein sequence ID" value="BCR05975.1"/>
    <property type="molecule type" value="Genomic_DNA"/>
</dbReference>
<evidence type="ECO:0000313" key="2">
    <source>
        <dbReference type="EMBL" id="BCR05975.1"/>
    </source>
</evidence>
<reference evidence="2 3" key="1">
    <citation type="journal article" date="2016" name="C (Basel)">
        <title>Selective Growth of and Electricity Production by Marine Exoelectrogenic Bacteria in Self-Aggregated Hydrogel of Microbially Reduced Graphene Oxide.</title>
        <authorList>
            <person name="Yoshida N."/>
            <person name="Goto Y."/>
            <person name="Miyata Y."/>
        </authorList>
    </citation>
    <scope>NUCLEOTIDE SEQUENCE [LARGE SCALE GENOMIC DNA]</scope>
    <source>
        <strain evidence="2 3">NIT-T3</strain>
    </source>
</reference>
<sequence>MRKTRITYLLGGLALALLLLVGVGWLFSERLLDGFARPLLVRVAAERLDARVSLERIDLDPSGLRLTNLSLQRPGEFSIELPGIEADFTLASLLRRRLSALRLLSPSVELTAPTEPRPPAPRAPPPSHPPLEIDRLLISDGILTLNAAGRSYLLSELHADAQGTAQSHFQARGRFGAGEGIALAVRGGANWDGAIALSLDQLRWGERDLLAAPLDLTLGETTSAGGALRLERFDDTDLANIAAALGRPPLLPEGWRFEVLGADVSLRLGEAGLALAFGAQGARAWNETLEVPLRGLRLELNRGEAGWAGAGRFRLGDAIAGRLQGLWGEAGAAGGLNLDIPSPTAGEDPAVLYAEASAPGGVWQGELRAERLGDGHLRQLLAALGVAEGLPAALRGELDGLRVQGRLEPQGPAALVQANRGEWRSDSLVIPFADLSIDLLRRQQAWQAEGRVRLADSAPTRLRAEYAEGRAEGRLSLELPDPALLQKRLLGAEQLKLAGAATLQAAGTWTQGELALQGSLQGKRRPGRTGDYQLDLAPLALAVDARVKGGRTRLELRATAKGRPLLRAAGSPDRLAFEAGPLNWGELGLIAGPGLLPAAVREAEALRGKGLLTLSGEGRWQLEAELDADRVALAQGSFSSLRLEGRAAPAADGVGFSVPAFSAAAEMAGLQASRIFGRGEGLLGKEGFEVSLENIAAEGLEYLSADGMAGLSGGHLQGRVSLSGSLDGQRLELAADTGLGAGEVLYGAFYADISALQGRLALKGTYQPQAGELVAESFTFSAARIGALQGRGRHGPQGAQLEAAWALDQFDGPAAPYLRALLTAAAPGLKELRLRGALAGDLELRHTTEQWRARGEIRPAALGFALPGSPLEAQGCSGLIPFDLAGGASAMATGDAGGRLGALGCESLQAGPAALRRQPLEILVRPNRFAIRTPVVFNVAGGLLEIADAEIAMAGEGPEATARIRIADVDLERLTADLGAVPMTGAVSADLGQIRYAGGELETGGEAAISAFGGEIRIRDIRFREPFSSYPILQGDVDFTGIDLQQLTHTFEFGEMNGVVDGYVRGLRLFGKTPSHFTARLETRDQGRRNISVKALNNLSILSQGGLSAALSRGIYRFIDFYRYRRIGIVCSLENDVFRLQGTARPGSDRYLVYGALLPPRIDIVAPARSISFKEMVKRLGRIDRTGGK</sequence>
<organism evidence="2 3">
    <name type="scientific">Desulfuromonas versatilis</name>
    <dbReference type="NCBI Taxonomy" id="2802975"/>
    <lineage>
        <taxon>Bacteria</taxon>
        <taxon>Pseudomonadati</taxon>
        <taxon>Thermodesulfobacteriota</taxon>
        <taxon>Desulfuromonadia</taxon>
        <taxon>Desulfuromonadales</taxon>
        <taxon>Desulfuromonadaceae</taxon>
        <taxon>Desulfuromonas</taxon>
    </lineage>
</organism>
<dbReference type="Proteomes" id="UP001319827">
    <property type="component" value="Chromosome"/>
</dbReference>
<name>A0ABM8HYW0_9BACT</name>
<reference evidence="2 3" key="2">
    <citation type="journal article" date="2021" name="Int. J. Syst. Evol. Microbiol.">
        <title>Isolation and Polyphasic Characterization of Desulfuromonas versatilis sp. Nov., an Electrogenic Bacteria Capable of Versatile Metabolism Isolated from a Graphene Oxide-Reducing Enrichment Culture.</title>
        <authorList>
            <person name="Xie L."/>
            <person name="Yoshida N."/>
            <person name="Ishii S."/>
            <person name="Meng L."/>
        </authorList>
    </citation>
    <scope>NUCLEOTIDE SEQUENCE [LARGE SCALE GENOMIC DNA]</scope>
    <source>
        <strain evidence="2 3">NIT-T3</strain>
    </source>
</reference>
<evidence type="ECO:0000313" key="3">
    <source>
        <dbReference type="Proteomes" id="UP001319827"/>
    </source>
</evidence>
<keyword evidence="3" id="KW-1185">Reference proteome</keyword>
<feature type="compositionally biased region" description="Pro residues" evidence="1">
    <location>
        <begin position="115"/>
        <end position="129"/>
    </location>
</feature>
<accession>A0ABM8HYW0</accession>